<dbReference type="SUPFAM" id="SSF74653">
    <property type="entry name" value="TolA/TonB C-terminal domain"/>
    <property type="match status" value="1"/>
</dbReference>
<dbReference type="GO" id="GO:0098797">
    <property type="term" value="C:plasma membrane protein complex"/>
    <property type="evidence" value="ECO:0007669"/>
    <property type="project" value="TreeGrafter"/>
</dbReference>
<evidence type="ECO:0000256" key="10">
    <source>
        <dbReference type="RuleBase" id="RU362123"/>
    </source>
</evidence>
<dbReference type="GO" id="GO:0031992">
    <property type="term" value="F:energy transducer activity"/>
    <property type="evidence" value="ECO:0007669"/>
    <property type="project" value="InterPro"/>
</dbReference>
<gene>
    <name evidence="13" type="ORF">FHS49_000431</name>
</gene>
<dbReference type="InterPro" id="IPR037682">
    <property type="entry name" value="TonB_C"/>
</dbReference>
<feature type="transmembrane region" description="Helical" evidence="10">
    <location>
        <begin position="42"/>
        <end position="61"/>
    </location>
</feature>
<dbReference type="GO" id="GO:0015031">
    <property type="term" value="P:protein transport"/>
    <property type="evidence" value="ECO:0007669"/>
    <property type="project" value="UniProtKB-UniRule"/>
</dbReference>
<dbReference type="RefSeq" id="WP_246350204.1">
    <property type="nucleotide sequence ID" value="NZ_JACIJC010000001.1"/>
</dbReference>
<keyword evidence="9 10" id="KW-0472">Membrane</keyword>
<dbReference type="PRINTS" id="PR01374">
    <property type="entry name" value="TONBPROTEIN"/>
</dbReference>
<sequence length="241" mass="25928">MFLEQDSQVLDMGDDVVHSPPSAHPSASWATSRYAARSGANWPVLIGILAVHAILLGAVIMHRFVLPQKAPQSLAVFDIALQPDTPPPPPPKQKPTPVKLVTPMIVAPRPLVTPPPVPQNIAVTETPPPPQPPVATRAETPPAPSGPVSIGNLSSKMIAATPPRYPVESRRKREQGTVVMKLLLDTEGKVAEIALQRSSGFERLDQAALSAVRRWRWSPIIRNGSAVMVRGVVEIPFVLEG</sequence>
<dbReference type="PANTHER" id="PTHR33446:SF2">
    <property type="entry name" value="PROTEIN TONB"/>
    <property type="match status" value="1"/>
</dbReference>
<evidence type="ECO:0000313" key="14">
    <source>
        <dbReference type="Proteomes" id="UP000549617"/>
    </source>
</evidence>
<organism evidence="13 14">
    <name type="scientific">Sphingobium boeckii</name>
    <dbReference type="NCBI Taxonomy" id="1082345"/>
    <lineage>
        <taxon>Bacteria</taxon>
        <taxon>Pseudomonadati</taxon>
        <taxon>Pseudomonadota</taxon>
        <taxon>Alphaproteobacteria</taxon>
        <taxon>Sphingomonadales</taxon>
        <taxon>Sphingomonadaceae</taxon>
        <taxon>Sphingobium</taxon>
    </lineage>
</organism>
<reference evidence="13 14" key="1">
    <citation type="submission" date="2020-08" db="EMBL/GenBank/DDBJ databases">
        <title>Genomic Encyclopedia of Type Strains, Phase IV (KMG-IV): sequencing the most valuable type-strain genomes for metagenomic binning, comparative biology and taxonomic classification.</title>
        <authorList>
            <person name="Goeker M."/>
        </authorList>
    </citation>
    <scope>NUCLEOTIDE SEQUENCE [LARGE SCALE GENOMIC DNA]</scope>
    <source>
        <strain evidence="13 14">DSM 25079</strain>
    </source>
</reference>
<keyword evidence="10" id="KW-0735">Signal-anchor</keyword>
<comment type="subcellular location">
    <subcellularLocation>
        <location evidence="1 10">Cell inner membrane</location>
        <topology evidence="1 10">Single-pass membrane protein</topology>
        <orientation evidence="1 10">Periplasmic side</orientation>
    </subcellularLocation>
</comment>
<keyword evidence="5 10" id="KW-0997">Cell inner membrane</keyword>
<evidence type="ECO:0000256" key="11">
    <source>
        <dbReference type="SAM" id="MobiDB-lite"/>
    </source>
</evidence>
<protein>
    <recommendedName>
        <fullName evidence="10">Protein TonB</fullName>
    </recommendedName>
</protein>
<dbReference type="GO" id="GO:0015891">
    <property type="term" value="P:siderophore transport"/>
    <property type="evidence" value="ECO:0007669"/>
    <property type="project" value="InterPro"/>
</dbReference>
<name>A0A7W9EDY6_9SPHN</name>
<dbReference type="PROSITE" id="PS52015">
    <property type="entry name" value="TONB_CTD"/>
    <property type="match status" value="1"/>
</dbReference>
<keyword evidence="14" id="KW-1185">Reference proteome</keyword>
<comment type="function">
    <text evidence="10">Interacts with outer membrane receptor proteins that carry out high-affinity binding and energy dependent uptake into the periplasmic space of specific substrates. It could act to transduce energy from the cytoplasmic membrane to specific energy-requiring processes in the outer membrane, resulting in the release into the periplasm of ligands bound by these outer membrane proteins.</text>
</comment>
<dbReference type="GO" id="GO:0055085">
    <property type="term" value="P:transmembrane transport"/>
    <property type="evidence" value="ECO:0007669"/>
    <property type="project" value="InterPro"/>
</dbReference>
<dbReference type="AlphaFoldDB" id="A0A7W9EDY6"/>
<keyword evidence="4 10" id="KW-1003">Cell membrane</keyword>
<dbReference type="PANTHER" id="PTHR33446">
    <property type="entry name" value="PROTEIN TONB-RELATED"/>
    <property type="match status" value="1"/>
</dbReference>
<keyword evidence="8 10" id="KW-1133">Transmembrane helix</keyword>
<dbReference type="EMBL" id="JACIJC010000001">
    <property type="protein sequence ID" value="MBB5684440.1"/>
    <property type="molecule type" value="Genomic_DNA"/>
</dbReference>
<proteinExistence type="inferred from homology"/>
<evidence type="ECO:0000256" key="5">
    <source>
        <dbReference type="ARBA" id="ARBA00022519"/>
    </source>
</evidence>
<evidence type="ECO:0000259" key="12">
    <source>
        <dbReference type="PROSITE" id="PS52015"/>
    </source>
</evidence>
<evidence type="ECO:0000256" key="6">
    <source>
        <dbReference type="ARBA" id="ARBA00022692"/>
    </source>
</evidence>
<evidence type="ECO:0000256" key="1">
    <source>
        <dbReference type="ARBA" id="ARBA00004383"/>
    </source>
</evidence>
<dbReference type="Gene3D" id="3.30.1150.10">
    <property type="match status" value="1"/>
</dbReference>
<evidence type="ECO:0000256" key="7">
    <source>
        <dbReference type="ARBA" id="ARBA00022927"/>
    </source>
</evidence>
<evidence type="ECO:0000256" key="3">
    <source>
        <dbReference type="ARBA" id="ARBA00022448"/>
    </source>
</evidence>
<keyword evidence="3 10" id="KW-0813">Transport</keyword>
<comment type="similarity">
    <text evidence="2 10">Belongs to the TonB family.</text>
</comment>
<evidence type="ECO:0000256" key="2">
    <source>
        <dbReference type="ARBA" id="ARBA00006555"/>
    </source>
</evidence>
<feature type="region of interest" description="Disordered" evidence="11">
    <location>
        <begin position="125"/>
        <end position="153"/>
    </location>
</feature>
<evidence type="ECO:0000256" key="4">
    <source>
        <dbReference type="ARBA" id="ARBA00022475"/>
    </source>
</evidence>
<keyword evidence="7 10" id="KW-0653">Protein transport</keyword>
<dbReference type="Proteomes" id="UP000549617">
    <property type="component" value="Unassembled WGS sequence"/>
</dbReference>
<dbReference type="InterPro" id="IPR006260">
    <property type="entry name" value="TonB/TolA_C"/>
</dbReference>
<dbReference type="GO" id="GO:0030288">
    <property type="term" value="C:outer membrane-bounded periplasmic space"/>
    <property type="evidence" value="ECO:0007669"/>
    <property type="project" value="InterPro"/>
</dbReference>
<dbReference type="NCBIfam" id="TIGR01352">
    <property type="entry name" value="tonB_Cterm"/>
    <property type="match status" value="1"/>
</dbReference>
<dbReference type="InterPro" id="IPR051045">
    <property type="entry name" value="TonB-dependent_transducer"/>
</dbReference>
<comment type="caution">
    <text evidence="13">The sequence shown here is derived from an EMBL/GenBank/DDBJ whole genome shotgun (WGS) entry which is preliminary data.</text>
</comment>
<evidence type="ECO:0000256" key="8">
    <source>
        <dbReference type="ARBA" id="ARBA00022989"/>
    </source>
</evidence>
<accession>A0A7W9EDY6</accession>
<keyword evidence="6 10" id="KW-0812">Transmembrane</keyword>
<dbReference type="Pfam" id="PF03544">
    <property type="entry name" value="TonB_C"/>
    <property type="match status" value="1"/>
</dbReference>
<dbReference type="InterPro" id="IPR003538">
    <property type="entry name" value="TonB"/>
</dbReference>
<feature type="domain" description="TonB C-terminal" evidence="12">
    <location>
        <begin position="150"/>
        <end position="241"/>
    </location>
</feature>
<evidence type="ECO:0000256" key="9">
    <source>
        <dbReference type="ARBA" id="ARBA00023136"/>
    </source>
</evidence>
<evidence type="ECO:0000313" key="13">
    <source>
        <dbReference type="EMBL" id="MBB5684440.1"/>
    </source>
</evidence>